<evidence type="ECO:0000313" key="1">
    <source>
        <dbReference type="EMBL" id="GME90988.1"/>
    </source>
</evidence>
<keyword evidence="2" id="KW-1185">Reference proteome</keyword>
<organism evidence="1 2">
    <name type="scientific">Candida boidinii</name>
    <name type="common">Yeast</name>
    <dbReference type="NCBI Taxonomy" id="5477"/>
    <lineage>
        <taxon>Eukaryota</taxon>
        <taxon>Fungi</taxon>
        <taxon>Dikarya</taxon>
        <taxon>Ascomycota</taxon>
        <taxon>Saccharomycotina</taxon>
        <taxon>Pichiomycetes</taxon>
        <taxon>Pichiales</taxon>
        <taxon>Pichiaceae</taxon>
        <taxon>Ogataea</taxon>
        <taxon>Ogataea/Candida clade</taxon>
    </lineage>
</organism>
<accession>A0ACB5TM09</accession>
<evidence type="ECO:0000313" key="2">
    <source>
        <dbReference type="Proteomes" id="UP001165101"/>
    </source>
</evidence>
<dbReference type="EMBL" id="BSXV01000883">
    <property type="protein sequence ID" value="GME90988.1"/>
    <property type="molecule type" value="Genomic_DNA"/>
</dbReference>
<proteinExistence type="predicted"/>
<dbReference type="Proteomes" id="UP001165101">
    <property type="component" value="Unassembled WGS sequence"/>
</dbReference>
<comment type="caution">
    <text evidence="1">The sequence shown here is derived from an EMBL/GenBank/DDBJ whole genome shotgun (WGS) entry which is preliminary data.</text>
</comment>
<reference evidence="1" key="1">
    <citation type="submission" date="2023-04" db="EMBL/GenBank/DDBJ databases">
        <title>Candida boidinii NBRC 1967.</title>
        <authorList>
            <person name="Ichikawa N."/>
            <person name="Sato H."/>
            <person name="Tonouchi N."/>
        </authorList>
    </citation>
    <scope>NUCLEOTIDE SEQUENCE</scope>
    <source>
        <strain evidence="1">NBRC 1967</strain>
    </source>
</reference>
<protein>
    <submittedName>
        <fullName evidence="1">Unnamed protein product</fullName>
    </submittedName>
</protein>
<name>A0ACB5TM09_CANBO</name>
<gene>
    <name evidence="1" type="ORF">Cboi01_000210000</name>
</gene>
<sequence length="1179" mass="132480">MSKTPHSQRVPPLASNNSSANVNSNSNALNSRPQLKLSKSQTNSISHTVFNTRTPKQQSPLLTTTSTSNHNVPDDLTLISSLQHHRSTTFGQQQQQQQPSNLRDFPHVLPTPSQLLVDAARDSDIRSPKINRTPSYIKSQDYFGLQLDSPQNLEFNHHDIDNNTINSNNNDSKQKSDKSIKDLSPIQSHSVTPQMSLGGLSLIAKNIGGANKPKIEVLPKFALSNRDYNNYGSLDDASFDQDNEDSIDEVSYSIDQDTSNLNSRSNSYSDVHTITGARSFVNTLRSIRSINFFEGTTSNEENTNSVQQRNYYDDFTTMDWVDDYVRVSGWEYVLKQKSIKNLKYKIYRTLEHAQPFILVCVVSFFSSLLVYSMDRFESTLVDWKRGYCQTNWLIGEKVCCAGSESPVPFAFRTMNEGYCPSFILWKDVFDNSQMINPSVFNFLIYILLTVMLAYFSVLVTLTTKTTNALVDAEESSPSDKMKNKNNNNNNSYVDNEVDVGEHRTENGENEYSTQAYRNSFNNNSTNGKSKPIKRQFKTIYTAYGSGVPEVKTILSGFIIRKFLGTYTLIAKSTALVFAIASGMNLGKEGPYVHLATCIGNISCRLFKRFHKNGLEKRIILSAAASAGVALAFGSPLGAVLFAIEEVTYYLQVSHLFLIFLCSMISVLFLKFLDPYKTGKPVLFEITYTSDWEPIELIFFVIIGICGGLFGGFFCKFTQFWASWYRNKKFIKGKYVREVLIIAVLTAFLTYNNDYTRQPVNELLFQLATPCTKEAHCSLIKDSDGILIIKIKDLINEVSKLSSALLIKIILTSITFGIKVPLGIYIPSMAIGALFGRIFATVIQISTTYYPFMLSLLINKDTPSDTVVDFGIYSIIGAGAFMAGVTRMNVTLATILFELTSSYTYVLPISIAIAFSNWVAYHIEPNSLYEILIEKNDFPFLDNRKILTFDNSTKLKDLLTVNSNIINDSILVLPQEKENNTNSGETSLNVNASPDHSLFTRGLLGETNLITASVLRSKLLKLQEIFLIDGCLSIVDSDSKLIGLLPLTKLEYQLDKIDRFAMEYNISEEISVKLKKSDEDQYYVMSSNQSDYFSVRSYETNVADERVAVALLNKLTDFSNLIDYTPIILDSKSPISLVQLVFSKLGNTEICVLDDNKFVGTLHKKIFIDYCRNTKPSKVL</sequence>